<accession>A0A7S1NEG3</accession>
<protein>
    <submittedName>
        <fullName evidence="1">Uncharacterized protein</fullName>
    </submittedName>
</protein>
<proteinExistence type="predicted"/>
<dbReference type="Gene3D" id="3.80.10.10">
    <property type="entry name" value="Ribonuclease Inhibitor"/>
    <property type="match status" value="1"/>
</dbReference>
<dbReference type="AlphaFoldDB" id="A0A7S1NEG3"/>
<sequence>MGLGLKDTYLAACERCQCKPNSALLVTFDSRDQTTWNLKNNYIGAENAFKILLELIQANEVLRELDLSGNFLSTENVRSLVDVLVPHPTINVVRLNNNRLYIDSGKDLLRLARRNKRVVVIDIEDATERNDNKVPAKILGQIRRELNRE</sequence>
<organism evidence="1">
    <name type="scientific">Eutreptiella gymnastica</name>
    <dbReference type="NCBI Taxonomy" id="73025"/>
    <lineage>
        <taxon>Eukaryota</taxon>
        <taxon>Discoba</taxon>
        <taxon>Euglenozoa</taxon>
        <taxon>Euglenida</taxon>
        <taxon>Spirocuta</taxon>
        <taxon>Euglenophyceae</taxon>
        <taxon>Eutreptiales</taxon>
        <taxon>Eutreptiaceae</taxon>
        <taxon>Eutreptiella</taxon>
    </lineage>
</organism>
<gene>
    <name evidence="1" type="ORF">EGYM00392_LOCUS26877</name>
</gene>
<name>A0A7S1NEG3_9EUGL</name>
<reference evidence="1" key="1">
    <citation type="submission" date="2021-01" db="EMBL/GenBank/DDBJ databases">
        <authorList>
            <person name="Corre E."/>
            <person name="Pelletier E."/>
            <person name="Niang G."/>
            <person name="Scheremetjew M."/>
            <person name="Finn R."/>
            <person name="Kale V."/>
            <person name="Holt S."/>
            <person name="Cochrane G."/>
            <person name="Meng A."/>
            <person name="Brown T."/>
            <person name="Cohen L."/>
        </authorList>
    </citation>
    <scope>NUCLEOTIDE SEQUENCE</scope>
    <source>
        <strain evidence="1">NIES-381</strain>
    </source>
</reference>
<evidence type="ECO:0000313" key="1">
    <source>
        <dbReference type="EMBL" id="CAD9015769.1"/>
    </source>
</evidence>
<dbReference type="InterPro" id="IPR032675">
    <property type="entry name" value="LRR_dom_sf"/>
</dbReference>
<dbReference type="SUPFAM" id="SSF52047">
    <property type="entry name" value="RNI-like"/>
    <property type="match status" value="1"/>
</dbReference>
<dbReference type="EMBL" id="HBGA01071885">
    <property type="protein sequence ID" value="CAD9015769.1"/>
    <property type="molecule type" value="Transcribed_RNA"/>
</dbReference>